<dbReference type="EMBL" id="CM046396">
    <property type="protein sequence ID" value="KAI8539484.1"/>
    <property type="molecule type" value="Genomic_DNA"/>
</dbReference>
<proteinExistence type="predicted"/>
<name>A0ACC0MFZ0_RHOML</name>
<sequence length="108" mass="11928">MLTTYLRMWGVIGLGSFSTNLGLLRMCISRQSVAKSLIGNLVLSGITVVHRQRWGRPYPNPMDFGLKIGSFLSSSLLMKLGVINIIQYSFRGVSTMHGVLIKPLVLFG</sequence>
<evidence type="ECO:0000313" key="2">
    <source>
        <dbReference type="Proteomes" id="UP001062846"/>
    </source>
</evidence>
<dbReference type="Proteomes" id="UP001062846">
    <property type="component" value="Chromosome 9"/>
</dbReference>
<comment type="caution">
    <text evidence="1">The sequence shown here is derived from an EMBL/GenBank/DDBJ whole genome shotgun (WGS) entry which is preliminary data.</text>
</comment>
<protein>
    <submittedName>
        <fullName evidence="1">Uncharacterized protein</fullName>
    </submittedName>
</protein>
<accession>A0ACC0MFZ0</accession>
<evidence type="ECO:0000313" key="1">
    <source>
        <dbReference type="EMBL" id="KAI8539484.1"/>
    </source>
</evidence>
<keyword evidence="2" id="KW-1185">Reference proteome</keyword>
<reference evidence="1" key="1">
    <citation type="submission" date="2022-02" db="EMBL/GenBank/DDBJ databases">
        <title>Plant Genome Project.</title>
        <authorList>
            <person name="Zhang R.-G."/>
        </authorList>
    </citation>
    <scope>NUCLEOTIDE SEQUENCE</scope>
    <source>
        <strain evidence="1">AT1</strain>
    </source>
</reference>
<organism evidence="1 2">
    <name type="scientific">Rhododendron molle</name>
    <name type="common">Chinese azalea</name>
    <name type="synonym">Azalea mollis</name>
    <dbReference type="NCBI Taxonomy" id="49168"/>
    <lineage>
        <taxon>Eukaryota</taxon>
        <taxon>Viridiplantae</taxon>
        <taxon>Streptophyta</taxon>
        <taxon>Embryophyta</taxon>
        <taxon>Tracheophyta</taxon>
        <taxon>Spermatophyta</taxon>
        <taxon>Magnoliopsida</taxon>
        <taxon>eudicotyledons</taxon>
        <taxon>Gunneridae</taxon>
        <taxon>Pentapetalae</taxon>
        <taxon>asterids</taxon>
        <taxon>Ericales</taxon>
        <taxon>Ericaceae</taxon>
        <taxon>Ericoideae</taxon>
        <taxon>Rhodoreae</taxon>
        <taxon>Rhododendron</taxon>
    </lineage>
</organism>
<gene>
    <name evidence="1" type="ORF">RHMOL_Rhmol09G0186900</name>
</gene>